<evidence type="ECO:0000256" key="1">
    <source>
        <dbReference type="SAM" id="SignalP"/>
    </source>
</evidence>
<gene>
    <name evidence="2" type="ORF">GGQ64_003579</name>
</gene>
<dbReference type="RefSeq" id="WP_183806611.1">
    <property type="nucleotide sequence ID" value="NZ_JACIEE010000007.1"/>
</dbReference>
<reference evidence="2 3" key="1">
    <citation type="submission" date="2020-08" db="EMBL/GenBank/DDBJ databases">
        <title>Genomic Encyclopedia of Type Strains, Phase IV (KMG-IV): sequencing the most valuable type-strain genomes for metagenomic binning, comparative biology and taxonomic classification.</title>
        <authorList>
            <person name="Goeker M."/>
        </authorList>
    </citation>
    <scope>NUCLEOTIDE SEQUENCE [LARGE SCALE GENOMIC DNA]</scope>
    <source>
        <strain evidence="2 3">DSM 100211</strain>
    </source>
</reference>
<comment type="caution">
    <text evidence="2">The sequence shown here is derived from an EMBL/GenBank/DDBJ whole genome shotgun (WGS) entry which is preliminary data.</text>
</comment>
<dbReference type="AlphaFoldDB" id="A0A7W6DCW5"/>
<sequence length="101" mass="11599">MKRFVIASLFVALLATPPVLTPAPAEAVTINIHVGSNVSGGRSISCREGQRRLRNRGFRDVRIIDCHGRFFIYRAWRGSRRYEVAVNRHNGRVVDVRRLRR</sequence>
<dbReference type="Proteomes" id="UP000574761">
    <property type="component" value="Unassembled WGS sequence"/>
</dbReference>
<feature type="signal peptide" evidence="1">
    <location>
        <begin position="1"/>
        <end position="27"/>
    </location>
</feature>
<evidence type="ECO:0008006" key="4">
    <source>
        <dbReference type="Google" id="ProtNLM"/>
    </source>
</evidence>
<proteinExistence type="predicted"/>
<keyword evidence="1" id="KW-0732">Signal</keyword>
<feature type="chain" id="PRO_5031423058" description="PepSY domain-containing protein" evidence="1">
    <location>
        <begin position="28"/>
        <end position="101"/>
    </location>
</feature>
<protein>
    <recommendedName>
        <fullName evidence="4">PepSY domain-containing protein</fullName>
    </recommendedName>
</protein>
<accession>A0A7W6DCW5</accession>
<keyword evidence="3" id="KW-1185">Reference proteome</keyword>
<dbReference type="EMBL" id="JACIEE010000007">
    <property type="protein sequence ID" value="MBB3978345.1"/>
    <property type="molecule type" value="Genomic_DNA"/>
</dbReference>
<organism evidence="2 3">
    <name type="scientific">Mycoplana azooxidifex</name>
    <dbReference type="NCBI Taxonomy" id="1636188"/>
    <lineage>
        <taxon>Bacteria</taxon>
        <taxon>Pseudomonadati</taxon>
        <taxon>Pseudomonadota</taxon>
        <taxon>Alphaproteobacteria</taxon>
        <taxon>Hyphomicrobiales</taxon>
        <taxon>Rhizobiaceae</taxon>
        <taxon>Mycoplana</taxon>
    </lineage>
</organism>
<evidence type="ECO:0000313" key="2">
    <source>
        <dbReference type="EMBL" id="MBB3978345.1"/>
    </source>
</evidence>
<name>A0A7W6DCW5_9HYPH</name>
<evidence type="ECO:0000313" key="3">
    <source>
        <dbReference type="Proteomes" id="UP000574761"/>
    </source>
</evidence>